<dbReference type="GO" id="GO:0016791">
    <property type="term" value="F:phosphatase activity"/>
    <property type="evidence" value="ECO:0007669"/>
    <property type="project" value="TreeGrafter"/>
</dbReference>
<dbReference type="STRING" id="579405.Dd703_1979"/>
<gene>
    <name evidence="2" type="ordered locus">Dd703_1979</name>
</gene>
<dbReference type="GO" id="GO:0110154">
    <property type="term" value="P:RNA decapping"/>
    <property type="evidence" value="ECO:0007669"/>
    <property type="project" value="TreeGrafter"/>
</dbReference>
<proteinExistence type="predicted"/>
<dbReference type="InterPro" id="IPR029052">
    <property type="entry name" value="Metallo-depent_PP-like"/>
</dbReference>
<dbReference type="PANTHER" id="PTHR42850">
    <property type="entry name" value="METALLOPHOSPHOESTERASE"/>
    <property type="match status" value="1"/>
</dbReference>
<keyword evidence="3" id="KW-1185">Reference proteome</keyword>
<protein>
    <submittedName>
        <fullName evidence="2">Bis(5'nucleosyl)-tetraphosphatase, ApaH</fullName>
    </submittedName>
</protein>
<dbReference type="HOGENOM" id="CLU_023125_1_1_6"/>
<dbReference type="KEGG" id="dda:Dd703_1979"/>
<dbReference type="SUPFAM" id="SSF56300">
    <property type="entry name" value="Metallo-dependent phosphatases"/>
    <property type="match status" value="1"/>
</dbReference>
<feature type="domain" description="Calcineurin-like phosphoesterase" evidence="1">
    <location>
        <begin position="14"/>
        <end position="189"/>
    </location>
</feature>
<dbReference type="Gene3D" id="3.60.21.10">
    <property type="match status" value="1"/>
</dbReference>
<dbReference type="EMBL" id="CP001654">
    <property type="protein sequence ID" value="ACS85769.1"/>
    <property type="molecule type" value="Genomic_DNA"/>
</dbReference>
<dbReference type="eggNOG" id="COG0639">
    <property type="taxonomic scope" value="Bacteria"/>
</dbReference>
<accession>C6C5X8</accession>
<name>C6C5X8_MUSP7</name>
<dbReference type="Pfam" id="PF00149">
    <property type="entry name" value="Metallophos"/>
    <property type="match status" value="1"/>
</dbReference>
<evidence type="ECO:0000259" key="1">
    <source>
        <dbReference type="Pfam" id="PF00149"/>
    </source>
</evidence>
<evidence type="ECO:0000313" key="2">
    <source>
        <dbReference type="EMBL" id="ACS85769.1"/>
    </source>
</evidence>
<dbReference type="PANTHER" id="PTHR42850:SF10">
    <property type="entry name" value="SERINE_THREONINE-PROTEIN PHOSPHATASE 1"/>
    <property type="match status" value="1"/>
</dbReference>
<dbReference type="Proteomes" id="UP000002734">
    <property type="component" value="Chromosome"/>
</dbReference>
<reference evidence="2" key="1">
    <citation type="submission" date="2009-06" db="EMBL/GenBank/DDBJ databases">
        <title>Complete sequence of Dickeya dadantii Ech703.</title>
        <authorList>
            <consortium name="US DOE Joint Genome Institute"/>
            <person name="Lucas S."/>
            <person name="Copeland A."/>
            <person name="Lapidus A."/>
            <person name="Glavina del Rio T."/>
            <person name="Dalin E."/>
            <person name="Tice H."/>
            <person name="Bruce D."/>
            <person name="Goodwin L."/>
            <person name="Pitluck S."/>
            <person name="Chertkov O."/>
            <person name="Brettin T."/>
            <person name="Detter J.C."/>
            <person name="Han C."/>
            <person name="Larimer F."/>
            <person name="Land M."/>
            <person name="Hauser L."/>
            <person name="Kyrpides N."/>
            <person name="Mikhailova N."/>
            <person name="Balakrishnan V."/>
            <person name="Glasner J."/>
            <person name="Perna N.T."/>
        </authorList>
    </citation>
    <scope>NUCLEOTIDE SEQUENCE [LARGE SCALE GENOMIC DNA]</scope>
    <source>
        <strain evidence="2">Ech703</strain>
    </source>
</reference>
<dbReference type="GO" id="GO:0005737">
    <property type="term" value="C:cytoplasm"/>
    <property type="evidence" value="ECO:0007669"/>
    <property type="project" value="TreeGrafter"/>
</dbReference>
<dbReference type="RefSeq" id="WP_012765586.1">
    <property type="nucleotide sequence ID" value="NC_012880.1"/>
</dbReference>
<dbReference type="GO" id="GO:0008803">
    <property type="term" value="F:bis(5'-nucleosyl)-tetraphosphatase (symmetrical) activity"/>
    <property type="evidence" value="ECO:0007669"/>
    <property type="project" value="TreeGrafter"/>
</dbReference>
<dbReference type="InterPro" id="IPR050126">
    <property type="entry name" value="Ap4A_hydrolase"/>
</dbReference>
<dbReference type="AlphaFoldDB" id="C6C5X8"/>
<organism evidence="2 3">
    <name type="scientific">Musicola paradisiaca (strain Ech703)</name>
    <name type="common">Dickeya paradisiaca</name>
    <name type="synonym">Dickeya dadantii</name>
    <dbReference type="NCBI Taxonomy" id="579405"/>
    <lineage>
        <taxon>Bacteria</taxon>
        <taxon>Pseudomonadati</taxon>
        <taxon>Pseudomonadota</taxon>
        <taxon>Gammaproteobacteria</taxon>
        <taxon>Enterobacterales</taxon>
        <taxon>Pectobacteriaceae</taxon>
        <taxon>Musicola</taxon>
    </lineage>
</organism>
<sequence length="222" mass="25299">MSLYLRIDGTDWRNIYVVGDLHGCYPLFTSKLASCQFEKEQDLMISVGDLIDRGTHNLECLELITQKWFRAVQGNHEQMAIVGSKHETSRDHWLNNGGGWFFQLNDTPMHRAQILLEETARLPLVIEVNSGDRRYVIAHADYPGHDYAFDKPIDAQRVVWNRSRISEATRGVGASINGADLFIFGHTPVLRPLRFLNLYYIDTGAVFTGNLTMIQIQGLSHH</sequence>
<dbReference type="InterPro" id="IPR004843">
    <property type="entry name" value="Calcineurin-like_PHP"/>
</dbReference>
<evidence type="ECO:0000313" key="3">
    <source>
        <dbReference type="Proteomes" id="UP000002734"/>
    </source>
</evidence>